<feature type="compositionally biased region" description="Basic and acidic residues" evidence="15">
    <location>
        <begin position="1118"/>
        <end position="1136"/>
    </location>
</feature>
<evidence type="ECO:0000256" key="11">
    <source>
        <dbReference type="ARBA" id="ARBA00071998"/>
    </source>
</evidence>
<dbReference type="InterPro" id="IPR027417">
    <property type="entry name" value="P-loop_NTPase"/>
</dbReference>
<evidence type="ECO:0000256" key="6">
    <source>
        <dbReference type="ARBA" id="ARBA00022806"/>
    </source>
</evidence>
<accession>A0A8C7IGR6</accession>
<dbReference type="PANTHER" id="PTHR45629:SF7">
    <property type="entry name" value="DNA EXCISION REPAIR PROTEIN ERCC-6-RELATED"/>
    <property type="match status" value="1"/>
</dbReference>
<feature type="compositionally biased region" description="Basic residues" evidence="15">
    <location>
        <begin position="958"/>
        <end position="970"/>
    </location>
</feature>
<proteinExistence type="inferred from homology"/>
<evidence type="ECO:0000256" key="13">
    <source>
        <dbReference type="ARBA" id="ARBA00079118"/>
    </source>
</evidence>
<dbReference type="Gene3D" id="3.40.50.300">
    <property type="entry name" value="P-loop containing nucleotide triphosphate hydrolases"/>
    <property type="match status" value="1"/>
</dbReference>
<feature type="compositionally biased region" description="Basic residues" evidence="15">
    <location>
        <begin position="1056"/>
        <end position="1065"/>
    </location>
</feature>
<sequence>MLVLQHLPVGQHMLGVHVLVILTVCVCTLFLAIKKSGALLHIDRQLIQAVSASSGAAELQGLGVAVYDQDVLEQGVLQQVDQAIHEASQAAAKAEAEKEYQSVLDDVRSCMAALKHINKIIEQLTPYATSSKDINRKMESVRRQKENKEKQLKKIRAKQRRLQAILGGEDTLKIEAELLLEDDPGPSTLGSMLMPEQETEWEELIRTGHMTPFGTRVPQKEDKNEPRKFMLSENSGFDAALPSYSVDKKLQKRMRKLQRTALKAHSKAPAKRVTLIPKPRTKLQAGGDEMDSEGSEYLPSDELMDPDREEREDRDEGWGEEDEVDYYELKPYRTKSEEKGGKTGKRREHDEEYYPDSSEEDKGSGKKGKEKMKKDDGDVEFYKQRIRRWRRLRLREREEKRERGEEESDQSDAEFDEGFKVPGFLWNKLFKYQQTGVRWLWELHCQQAGGILGDEMGLGKTIQVIAFLAGLSYSKLRTRGSNYRYQGLGPTVIVCPATVMHQWVSEFHTWWPPFRVAVLHDTGSFTQTKEKLISEMAACHGVLITSYSAVRIMQETLQRYDGWHYVILDEGHKIRNPHAGVTTACKQFRTPHRFILSGSPMQNNLKELWSLFDFVFPGKLGTLPIFMEQFSVPITMGGYSNASPVQVQTAYKCACVLRDTINPYLLRRMKADVKANLSLPDKNEQVLFCRLTEAQREVYQGYLDSKEVYQILNGDMQVFSGLIALRKMCNHPDLFSGGPKILKGIPEDQLTEEEHFGFWKRSGKLMVVESLLRLWFKQQHRVLLFTQSRQMLGILEVFVRENGYTYVKMDGTTTIASRQPLIARYNEDKSIFVFLLTTRVGGLGVNLTGANRVIIYDPDWNPSTDTQARERAWRIGQKKEVTVYRLLTAGTIEEKIYHRQIFKHFLTNRILKDPKQRRFFKSNDIYELFTLSNPDGTQGTETSAIFAGTGSDVQAPKKPVRPRSNHRHSVTNHNVSSTGGGAIPSPSPRPGDRTTPLRSNISLNKNNRLTDSQEANQGEADIPIGQSQTEYSPVTSPNPHKHSHTNSVSPSTQKQRDKHSPHKHREPQGPGPSPYKHREKRKHCDSTVEGPKNKHGNQKQAKVEGHRISYLVKKRSYKGQEEREEQPEKQDQRQSDDYVLAKLFKKSGIHSVMQHDSIMEASNPDFVLVEAEANRVAKDALKALKVSRQHCRLPYNQPAPAPARYTHTQAITRFGQKKNPLLSAPPATVKTIARKPIPGGHFSGEGVEVGGSSSTTAPLSSSTILARMKARNHLSLPQREGDEGEEEEGGARIPSGPPAPPTEHDELLVELRNFVAFQGAVDGQASTKEVLDHFTPRLTHTQTPVFRELLRNICNFHRAKGQEGTWRLKPDYR</sequence>
<evidence type="ECO:0000256" key="9">
    <source>
        <dbReference type="ARBA" id="ARBA00023204"/>
    </source>
</evidence>
<dbReference type="InterPro" id="IPR038718">
    <property type="entry name" value="SNF2-like_sf"/>
</dbReference>
<protein>
    <recommendedName>
        <fullName evidence="11">DNA excision repair protein ERCC-6</fullName>
    </recommendedName>
    <alternativeName>
        <fullName evidence="12">ATP-dependent helicase ERCC6</fullName>
    </alternativeName>
    <alternativeName>
        <fullName evidence="13">Cockayne syndrome protein CSB</fullName>
    </alternativeName>
</protein>
<reference evidence="19" key="2">
    <citation type="submission" date="2025-09" db="UniProtKB">
        <authorList>
            <consortium name="Ensembl"/>
        </authorList>
    </citation>
    <scope>IDENTIFICATION</scope>
</reference>
<dbReference type="GO" id="GO:0006283">
    <property type="term" value="P:transcription-coupled nucleotide-excision repair"/>
    <property type="evidence" value="ECO:0007669"/>
    <property type="project" value="TreeGrafter"/>
</dbReference>
<dbReference type="InterPro" id="IPR001650">
    <property type="entry name" value="Helicase_C-like"/>
</dbReference>
<dbReference type="GO" id="GO:0008094">
    <property type="term" value="F:ATP-dependent activity, acting on DNA"/>
    <property type="evidence" value="ECO:0007669"/>
    <property type="project" value="TreeGrafter"/>
</dbReference>
<evidence type="ECO:0000313" key="19">
    <source>
        <dbReference type="Ensembl" id="ENSOKIP00005072375.1"/>
    </source>
</evidence>
<organism evidence="19 20">
    <name type="scientific">Oncorhynchus kisutch</name>
    <name type="common">Coho salmon</name>
    <name type="synonym">Salmo kisutch</name>
    <dbReference type="NCBI Taxonomy" id="8019"/>
    <lineage>
        <taxon>Eukaryota</taxon>
        <taxon>Metazoa</taxon>
        <taxon>Chordata</taxon>
        <taxon>Craniata</taxon>
        <taxon>Vertebrata</taxon>
        <taxon>Euteleostomi</taxon>
        <taxon>Actinopterygii</taxon>
        <taxon>Neopterygii</taxon>
        <taxon>Teleostei</taxon>
        <taxon>Protacanthopterygii</taxon>
        <taxon>Salmoniformes</taxon>
        <taxon>Salmonidae</taxon>
        <taxon>Salmoninae</taxon>
        <taxon>Oncorhynchus</taxon>
    </lineage>
</organism>
<keyword evidence="8" id="KW-0238">DNA-binding</keyword>
<dbReference type="GO" id="GO:0005524">
    <property type="term" value="F:ATP binding"/>
    <property type="evidence" value="ECO:0007669"/>
    <property type="project" value="UniProtKB-KW"/>
</dbReference>
<dbReference type="InterPro" id="IPR014001">
    <property type="entry name" value="Helicase_ATP-bd"/>
</dbReference>
<dbReference type="Pfam" id="PF00176">
    <property type="entry name" value="SNF2-rel_dom"/>
    <property type="match status" value="1"/>
</dbReference>
<dbReference type="InterPro" id="IPR058951">
    <property type="entry name" value="WHD_Rad26_CSB-like"/>
</dbReference>
<feature type="compositionally biased region" description="Basic residues" evidence="15">
    <location>
        <begin position="261"/>
        <end position="270"/>
    </location>
</feature>
<evidence type="ECO:0000256" key="4">
    <source>
        <dbReference type="ARBA" id="ARBA00022763"/>
    </source>
</evidence>
<evidence type="ECO:0000256" key="15">
    <source>
        <dbReference type="SAM" id="MobiDB-lite"/>
    </source>
</evidence>
<evidence type="ECO:0000256" key="8">
    <source>
        <dbReference type="ARBA" id="ARBA00023125"/>
    </source>
</evidence>
<dbReference type="Proteomes" id="UP000694557">
    <property type="component" value="Unassembled WGS sequence"/>
</dbReference>
<keyword evidence="16" id="KW-0472">Membrane</keyword>
<keyword evidence="3" id="KW-0547">Nucleotide-binding</keyword>
<evidence type="ECO:0000259" key="18">
    <source>
        <dbReference type="PROSITE" id="PS51194"/>
    </source>
</evidence>
<keyword evidence="6" id="KW-0347">Helicase</keyword>
<feature type="compositionally biased region" description="Polar residues" evidence="15">
    <location>
        <begin position="931"/>
        <end position="943"/>
    </location>
</feature>
<dbReference type="FunFam" id="3.40.50.300:FF:000863">
    <property type="entry name" value="DNA excision repair protein ERCC-6"/>
    <property type="match status" value="1"/>
</dbReference>
<dbReference type="GO" id="GO:0004386">
    <property type="term" value="F:helicase activity"/>
    <property type="evidence" value="ECO:0007669"/>
    <property type="project" value="UniProtKB-KW"/>
</dbReference>
<evidence type="ECO:0000256" key="2">
    <source>
        <dbReference type="ARBA" id="ARBA00007025"/>
    </source>
</evidence>
<feature type="transmembrane region" description="Helical" evidence="16">
    <location>
        <begin position="12"/>
        <end position="33"/>
    </location>
</feature>
<dbReference type="PANTHER" id="PTHR45629">
    <property type="entry name" value="SNF2/RAD54 FAMILY MEMBER"/>
    <property type="match status" value="1"/>
</dbReference>
<dbReference type="InterPro" id="IPR000330">
    <property type="entry name" value="SNF2_N"/>
</dbReference>
<feature type="region of interest" description="Disordered" evidence="15">
    <location>
        <begin position="261"/>
        <end position="376"/>
    </location>
</feature>
<dbReference type="Pfam" id="PF25875">
    <property type="entry name" value="WHD_Rad26_CSB"/>
    <property type="match status" value="1"/>
</dbReference>
<feature type="region of interest" description="Disordered" evidence="15">
    <location>
        <begin position="931"/>
        <end position="1136"/>
    </location>
</feature>
<dbReference type="SMART" id="SM00490">
    <property type="entry name" value="HELICc"/>
    <property type="match status" value="1"/>
</dbReference>
<evidence type="ECO:0000256" key="1">
    <source>
        <dbReference type="ARBA" id="ARBA00004123"/>
    </source>
</evidence>
<feature type="compositionally biased region" description="Basic and acidic residues" evidence="15">
    <location>
        <begin position="305"/>
        <end position="317"/>
    </location>
</feature>
<dbReference type="InterPro" id="IPR049730">
    <property type="entry name" value="SNF2/RAD54-like_C"/>
</dbReference>
<keyword evidence="7" id="KW-0067">ATP-binding</keyword>
<evidence type="ECO:0000256" key="16">
    <source>
        <dbReference type="SAM" id="Phobius"/>
    </source>
</evidence>
<keyword evidence="20" id="KW-1185">Reference proteome</keyword>
<dbReference type="Gene3D" id="3.40.50.10810">
    <property type="entry name" value="Tandem AAA-ATPase domain"/>
    <property type="match status" value="1"/>
</dbReference>
<comment type="similarity">
    <text evidence="2">Belongs to the SNF2/RAD54 helicase family.</text>
</comment>
<dbReference type="GeneTree" id="ENSGT00940000158057"/>
<dbReference type="Pfam" id="PF00271">
    <property type="entry name" value="Helicase_C"/>
    <property type="match status" value="1"/>
</dbReference>
<keyword evidence="4" id="KW-0227">DNA damage</keyword>
<feature type="coiled-coil region" evidence="14">
    <location>
        <begin position="131"/>
        <end position="165"/>
    </location>
</feature>
<feature type="compositionally biased region" description="Basic and acidic residues" evidence="15">
    <location>
        <begin position="327"/>
        <end position="352"/>
    </location>
</feature>
<dbReference type="GO" id="GO:0016787">
    <property type="term" value="F:hydrolase activity"/>
    <property type="evidence" value="ECO:0007669"/>
    <property type="project" value="UniProtKB-KW"/>
</dbReference>
<evidence type="ECO:0000256" key="10">
    <source>
        <dbReference type="ARBA" id="ARBA00023242"/>
    </source>
</evidence>
<evidence type="ECO:0000256" key="12">
    <source>
        <dbReference type="ARBA" id="ARBA00076356"/>
    </source>
</evidence>
<evidence type="ECO:0000256" key="7">
    <source>
        <dbReference type="ARBA" id="ARBA00022840"/>
    </source>
</evidence>
<dbReference type="PROSITE" id="PS51194">
    <property type="entry name" value="HELICASE_CTER"/>
    <property type="match status" value="1"/>
</dbReference>
<dbReference type="CDD" id="cd21397">
    <property type="entry name" value="cc_ERCC-6_N"/>
    <property type="match status" value="1"/>
</dbReference>
<keyword evidence="16" id="KW-0812">Transmembrane</keyword>
<evidence type="ECO:0000256" key="14">
    <source>
        <dbReference type="SAM" id="Coils"/>
    </source>
</evidence>
<evidence type="ECO:0000313" key="20">
    <source>
        <dbReference type="Proteomes" id="UP000694557"/>
    </source>
</evidence>
<evidence type="ECO:0000256" key="5">
    <source>
        <dbReference type="ARBA" id="ARBA00022801"/>
    </source>
</evidence>
<keyword evidence="14" id="KW-0175">Coiled coil</keyword>
<keyword evidence="5" id="KW-0378">Hydrolase</keyword>
<feature type="region of interest" description="Disordered" evidence="15">
    <location>
        <begin position="1270"/>
        <end position="1304"/>
    </location>
</feature>
<dbReference type="CDD" id="cd18000">
    <property type="entry name" value="DEXHc_ERCC6"/>
    <property type="match status" value="1"/>
</dbReference>
<feature type="domain" description="Helicase ATP-binding" evidence="17">
    <location>
        <begin position="441"/>
        <end position="618"/>
    </location>
</feature>
<comment type="subcellular location">
    <subcellularLocation>
        <location evidence="1">Nucleus</location>
    </subcellularLocation>
</comment>
<dbReference type="CDD" id="cd22254">
    <property type="entry name" value="CSB_WHD"/>
    <property type="match status" value="1"/>
</dbReference>
<feature type="compositionally biased region" description="Polar residues" evidence="15">
    <location>
        <begin position="1025"/>
        <end position="1038"/>
    </location>
</feature>
<reference evidence="19" key="1">
    <citation type="submission" date="2025-08" db="UniProtKB">
        <authorList>
            <consortium name="Ensembl"/>
        </authorList>
    </citation>
    <scope>IDENTIFICATION</scope>
</reference>
<dbReference type="CDD" id="cd18793">
    <property type="entry name" value="SF2_C_SNF"/>
    <property type="match status" value="1"/>
</dbReference>
<name>A0A8C7IGR6_ONCKI</name>
<dbReference type="SUPFAM" id="SSF52540">
    <property type="entry name" value="P-loop containing nucleoside triphosphate hydrolases"/>
    <property type="match status" value="2"/>
</dbReference>
<dbReference type="PROSITE" id="PS51192">
    <property type="entry name" value="HELICASE_ATP_BIND_1"/>
    <property type="match status" value="1"/>
</dbReference>
<keyword evidence="9" id="KW-0234">DNA repair</keyword>
<dbReference type="InterPro" id="IPR050496">
    <property type="entry name" value="SNF2_RAD54_helicase_repair"/>
</dbReference>
<keyword evidence="10" id="KW-0539">Nucleus</keyword>
<evidence type="ECO:0000256" key="3">
    <source>
        <dbReference type="ARBA" id="ARBA00022741"/>
    </source>
</evidence>
<dbReference type="FunFam" id="3.40.50.10810:FF:000042">
    <property type="entry name" value="SNF2 family helicase-like protein"/>
    <property type="match status" value="1"/>
</dbReference>
<evidence type="ECO:0000259" key="17">
    <source>
        <dbReference type="PROSITE" id="PS51192"/>
    </source>
</evidence>
<dbReference type="Ensembl" id="ENSOKIT00005077103.1">
    <property type="protein sequence ID" value="ENSOKIP00005072375.1"/>
    <property type="gene ID" value="ENSOKIG00005030506.1"/>
</dbReference>
<dbReference type="GO" id="GO:0005634">
    <property type="term" value="C:nucleus"/>
    <property type="evidence" value="ECO:0007669"/>
    <property type="project" value="UniProtKB-SubCell"/>
</dbReference>
<feature type="domain" description="Helicase C-terminal" evidence="18">
    <location>
        <begin position="767"/>
        <end position="926"/>
    </location>
</feature>
<gene>
    <name evidence="19" type="primary">ERCC6</name>
    <name evidence="19" type="synonym">ercc6</name>
</gene>
<dbReference type="SMART" id="SM00487">
    <property type="entry name" value="DEXDc"/>
    <property type="match status" value="1"/>
</dbReference>
<feature type="compositionally biased region" description="Polar residues" evidence="15">
    <location>
        <begin position="996"/>
        <end position="1016"/>
    </location>
</feature>
<dbReference type="InterPro" id="IPR059240">
    <property type="entry name" value="cc_ERCC-6_N"/>
</dbReference>
<keyword evidence="16" id="KW-1133">Transmembrane helix</keyword>